<feature type="region of interest" description="Disordered" evidence="1">
    <location>
        <begin position="1"/>
        <end position="31"/>
    </location>
</feature>
<name>A0A426XFC1_ENSVE</name>
<accession>A0A426XFC1</accession>
<gene>
    <name evidence="2" type="ORF">B296_00054330</name>
</gene>
<evidence type="ECO:0000313" key="2">
    <source>
        <dbReference type="EMBL" id="RRT38156.1"/>
    </source>
</evidence>
<proteinExistence type="predicted"/>
<protein>
    <submittedName>
        <fullName evidence="2">Uncharacterized protein</fullName>
    </submittedName>
</protein>
<dbReference type="EMBL" id="AMZH03021488">
    <property type="protein sequence ID" value="RRT38156.1"/>
    <property type="molecule type" value="Genomic_DNA"/>
</dbReference>
<evidence type="ECO:0000256" key="1">
    <source>
        <dbReference type="SAM" id="MobiDB-lite"/>
    </source>
</evidence>
<feature type="compositionally biased region" description="Low complexity" evidence="1">
    <location>
        <begin position="12"/>
        <end position="31"/>
    </location>
</feature>
<sequence length="100" mass="10958">MDTQSPLTHVAPLDSSSGRTSRSLPSFAPSSSPFRFLASLTSAGRRSNECDVRGSGTTFDALIGKTRSFRRTGGGQPRCRIERTVRATMFWMLAVLYNRA</sequence>
<reference evidence="2 3" key="1">
    <citation type="journal article" date="2014" name="Agronomy (Basel)">
        <title>A Draft Genome Sequence for Ensete ventricosum, the Drought-Tolerant Tree Against Hunger.</title>
        <authorList>
            <person name="Harrison J."/>
            <person name="Moore K.A."/>
            <person name="Paszkiewicz K."/>
            <person name="Jones T."/>
            <person name="Grant M."/>
            <person name="Ambacheew D."/>
            <person name="Muzemil S."/>
            <person name="Studholme D.J."/>
        </authorList>
    </citation>
    <scope>NUCLEOTIDE SEQUENCE [LARGE SCALE GENOMIC DNA]</scope>
</reference>
<evidence type="ECO:0000313" key="3">
    <source>
        <dbReference type="Proteomes" id="UP000287651"/>
    </source>
</evidence>
<dbReference type="Proteomes" id="UP000287651">
    <property type="component" value="Unassembled WGS sequence"/>
</dbReference>
<dbReference type="AlphaFoldDB" id="A0A426XFC1"/>
<comment type="caution">
    <text evidence="2">The sequence shown here is derived from an EMBL/GenBank/DDBJ whole genome shotgun (WGS) entry which is preliminary data.</text>
</comment>
<organism evidence="2 3">
    <name type="scientific">Ensete ventricosum</name>
    <name type="common">Abyssinian banana</name>
    <name type="synonym">Musa ensete</name>
    <dbReference type="NCBI Taxonomy" id="4639"/>
    <lineage>
        <taxon>Eukaryota</taxon>
        <taxon>Viridiplantae</taxon>
        <taxon>Streptophyta</taxon>
        <taxon>Embryophyta</taxon>
        <taxon>Tracheophyta</taxon>
        <taxon>Spermatophyta</taxon>
        <taxon>Magnoliopsida</taxon>
        <taxon>Liliopsida</taxon>
        <taxon>Zingiberales</taxon>
        <taxon>Musaceae</taxon>
        <taxon>Ensete</taxon>
    </lineage>
</organism>